<dbReference type="AlphaFoldDB" id="A0A166LF44"/>
<evidence type="ECO:0000313" key="1">
    <source>
        <dbReference type="EMBL" id="KZP22889.1"/>
    </source>
</evidence>
<sequence length="239" mass="26608">MNDLNETSHAPVIVMLLMDGTIDGELYTTLIPLIQSIRGAHANSPTHILGVDPMDSNAILLDRYTDVEVLRWSPSRAEYQCEVALATLSNAVQALEVYASQIYSATKHLIVVMSNIRQNVQSPSSSERLCRLLQRSNAQLHVFAASQHASALQQTLGRIFDDMQIVAQRNSSEQLTYWATRILRCPSVASLELGPAAFSSIDVMFDMEDFQSESSASVLRESQDNFDWDLIIEYLAQNA</sequence>
<protein>
    <submittedName>
        <fullName evidence="1">Uncharacterized protein</fullName>
    </submittedName>
</protein>
<evidence type="ECO:0000313" key="2">
    <source>
        <dbReference type="Proteomes" id="UP000076532"/>
    </source>
</evidence>
<keyword evidence="2" id="KW-1185">Reference proteome</keyword>
<organism evidence="1 2">
    <name type="scientific">Athelia psychrophila</name>
    <dbReference type="NCBI Taxonomy" id="1759441"/>
    <lineage>
        <taxon>Eukaryota</taxon>
        <taxon>Fungi</taxon>
        <taxon>Dikarya</taxon>
        <taxon>Basidiomycota</taxon>
        <taxon>Agaricomycotina</taxon>
        <taxon>Agaricomycetes</taxon>
        <taxon>Agaricomycetidae</taxon>
        <taxon>Atheliales</taxon>
        <taxon>Atheliaceae</taxon>
        <taxon>Athelia</taxon>
    </lineage>
</organism>
<gene>
    <name evidence="1" type="ORF">FIBSPDRAFT_952463</name>
</gene>
<dbReference type="EMBL" id="KV417536">
    <property type="protein sequence ID" value="KZP22889.1"/>
    <property type="molecule type" value="Genomic_DNA"/>
</dbReference>
<proteinExistence type="predicted"/>
<name>A0A166LF44_9AGAM</name>
<accession>A0A166LF44</accession>
<dbReference type="Proteomes" id="UP000076532">
    <property type="component" value="Unassembled WGS sequence"/>
</dbReference>
<reference evidence="1 2" key="1">
    <citation type="journal article" date="2016" name="Mol. Biol. Evol.">
        <title>Comparative Genomics of Early-Diverging Mushroom-Forming Fungi Provides Insights into the Origins of Lignocellulose Decay Capabilities.</title>
        <authorList>
            <person name="Nagy L.G."/>
            <person name="Riley R."/>
            <person name="Tritt A."/>
            <person name="Adam C."/>
            <person name="Daum C."/>
            <person name="Floudas D."/>
            <person name="Sun H."/>
            <person name="Yadav J.S."/>
            <person name="Pangilinan J."/>
            <person name="Larsson K.H."/>
            <person name="Matsuura K."/>
            <person name="Barry K."/>
            <person name="Labutti K."/>
            <person name="Kuo R."/>
            <person name="Ohm R.A."/>
            <person name="Bhattacharya S.S."/>
            <person name="Shirouzu T."/>
            <person name="Yoshinaga Y."/>
            <person name="Martin F.M."/>
            <person name="Grigoriev I.V."/>
            <person name="Hibbett D.S."/>
        </authorList>
    </citation>
    <scope>NUCLEOTIDE SEQUENCE [LARGE SCALE GENOMIC DNA]</scope>
    <source>
        <strain evidence="1 2">CBS 109695</strain>
    </source>
</reference>